<feature type="signal peptide" evidence="1">
    <location>
        <begin position="1"/>
        <end position="18"/>
    </location>
</feature>
<keyword evidence="1" id="KW-0732">Signal</keyword>
<dbReference type="PROSITE" id="PS51257">
    <property type="entry name" value="PROKAR_LIPOPROTEIN"/>
    <property type="match status" value="1"/>
</dbReference>
<evidence type="ECO:0000313" key="2">
    <source>
        <dbReference type="EMBL" id="GIQ89198.1"/>
    </source>
</evidence>
<comment type="caution">
    <text evidence="2">The sequence shown here is derived from an EMBL/GenBank/DDBJ whole genome shotgun (WGS) entry which is preliminary data.</text>
</comment>
<dbReference type="Proteomes" id="UP000265618">
    <property type="component" value="Unassembled WGS sequence"/>
</dbReference>
<reference evidence="2 3" key="1">
    <citation type="journal article" date="2018" name="PLoS ONE">
        <title>The draft genome of Kipferlia bialata reveals reductive genome evolution in fornicate parasites.</title>
        <authorList>
            <person name="Tanifuji G."/>
            <person name="Takabayashi S."/>
            <person name="Kume K."/>
            <person name="Takagi M."/>
            <person name="Nakayama T."/>
            <person name="Kamikawa R."/>
            <person name="Inagaki Y."/>
            <person name="Hashimoto T."/>
        </authorList>
    </citation>
    <scope>NUCLEOTIDE SEQUENCE [LARGE SCALE GENOMIC DNA]</scope>
    <source>
        <strain evidence="2">NY0173</strain>
    </source>
</reference>
<feature type="non-terminal residue" evidence="2">
    <location>
        <position position="1"/>
    </location>
</feature>
<evidence type="ECO:0000256" key="1">
    <source>
        <dbReference type="SAM" id="SignalP"/>
    </source>
</evidence>
<organism evidence="2 3">
    <name type="scientific">Kipferlia bialata</name>
    <dbReference type="NCBI Taxonomy" id="797122"/>
    <lineage>
        <taxon>Eukaryota</taxon>
        <taxon>Metamonada</taxon>
        <taxon>Carpediemonas-like organisms</taxon>
        <taxon>Kipferlia</taxon>
    </lineage>
</organism>
<dbReference type="AlphaFoldDB" id="A0A9K3D8G6"/>
<dbReference type="EMBL" id="BDIP01004787">
    <property type="protein sequence ID" value="GIQ89198.1"/>
    <property type="molecule type" value="Genomic_DNA"/>
</dbReference>
<evidence type="ECO:0008006" key="4">
    <source>
        <dbReference type="Google" id="ProtNLM"/>
    </source>
</evidence>
<proteinExistence type="predicted"/>
<evidence type="ECO:0000313" key="3">
    <source>
        <dbReference type="Proteomes" id="UP000265618"/>
    </source>
</evidence>
<protein>
    <recommendedName>
        <fullName evidence="4">Ig-like domain-containing protein</fullName>
    </recommendedName>
</protein>
<keyword evidence="3" id="KW-1185">Reference proteome</keyword>
<accession>A0A9K3D8G6</accession>
<feature type="chain" id="PRO_5039921681" description="Ig-like domain-containing protein" evidence="1">
    <location>
        <begin position="19"/>
        <end position="499"/>
    </location>
</feature>
<gene>
    <name evidence="2" type="ORF">KIPB_011606</name>
</gene>
<name>A0A9K3D8G6_9EUKA</name>
<sequence length="499" mass="52402">MRLHLLVLCLLMAWAACANTVTRHYLTDASGTFGRTQSEYNNLETHHFLLQVPDLASLALVCSCDTESGYDFVYVHEATCDRTGTGFTKGTELGKYSGETTIKHGLSFATVSQSDPYNCLYVKFTSDQLVSGTDTEFDGVHYDLDGFTCQYWPLSMQVLTQPFTSTCQSAAITFTLTDTHLGAVVLDDLSSYVKLTWDGAALASTSVSFNSGTGVYSVSCTAPTSTGTYALTVSVVGLELYSGSATLSTTSVAGGLSLPSHAYPNTPFSVSVVPRDGCTSAFVTGLSVSAVVLDSSDAEVSTTTMPASGETYTCSPSIAEEGVYTIRVVVDGNTLEGQMYVSSLVHTHGGTDYYISPSLSAASLVVPSEVALGGTFTPTWSVVDVTGAEVAVDMGVSVSWDGTSHPDADITWDSLDSEYSLSLSAPSAFGDAGSYTLSIYLDGVANSIIEADIGVGLQAGSTYVYDVGPLVFTGTETSPYGTCHSLGYTFTLLDLDGSV</sequence>